<sequence length="59" mass="6569">MPSCRNRDAYLLLLPICTEATHLTADKSFKGAITVFRKVICLLLSGISGNILPWVCWAF</sequence>
<proteinExistence type="predicted"/>
<accession>A0A3P6FDH9</accession>
<dbReference type="AlphaFoldDB" id="A0A3P6FDH9"/>
<name>A0A3P6FDH9_BRAOL</name>
<dbReference type="EMBL" id="LR031877">
    <property type="protein sequence ID" value="VDD45371.1"/>
    <property type="molecule type" value="Genomic_DNA"/>
</dbReference>
<gene>
    <name evidence="1" type="ORF">BOLC5T32918H</name>
</gene>
<reference evidence="1" key="1">
    <citation type="submission" date="2018-11" db="EMBL/GenBank/DDBJ databases">
        <authorList>
            <consortium name="Genoscope - CEA"/>
            <person name="William W."/>
        </authorList>
    </citation>
    <scope>NUCLEOTIDE SEQUENCE</scope>
</reference>
<organism evidence="1">
    <name type="scientific">Brassica oleracea</name>
    <name type="common">Wild cabbage</name>
    <dbReference type="NCBI Taxonomy" id="3712"/>
    <lineage>
        <taxon>Eukaryota</taxon>
        <taxon>Viridiplantae</taxon>
        <taxon>Streptophyta</taxon>
        <taxon>Embryophyta</taxon>
        <taxon>Tracheophyta</taxon>
        <taxon>Spermatophyta</taxon>
        <taxon>Magnoliopsida</taxon>
        <taxon>eudicotyledons</taxon>
        <taxon>Gunneridae</taxon>
        <taxon>Pentapetalae</taxon>
        <taxon>rosids</taxon>
        <taxon>malvids</taxon>
        <taxon>Brassicales</taxon>
        <taxon>Brassicaceae</taxon>
        <taxon>Brassiceae</taxon>
        <taxon>Brassica</taxon>
    </lineage>
</organism>
<protein>
    <submittedName>
        <fullName evidence="1">Uncharacterized protein</fullName>
    </submittedName>
</protein>
<evidence type="ECO:0000313" key="1">
    <source>
        <dbReference type="EMBL" id="VDD45371.1"/>
    </source>
</evidence>